<accession>A0AAW1UGL5</accession>
<keyword evidence="2" id="KW-1185">Reference proteome</keyword>
<organism evidence="1 2">
    <name type="scientific">Henosepilachna vigintioctopunctata</name>
    <dbReference type="NCBI Taxonomy" id="420089"/>
    <lineage>
        <taxon>Eukaryota</taxon>
        <taxon>Metazoa</taxon>
        <taxon>Ecdysozoa</taxon>
        <taxon>Arthropoda</taxon>
        <taxon>Hexapoda</taxon>
        <taxon>Insecta</taxon>
        <taxon>Pterygota</taxon>
        <taxon>Neoptera</taxon>
        <taxon>Endopterygota</taxon>
        <taxon>Coleoptera</taxon>
        <taxon>Polyphaga</taxon>
        <taxon>Cucujiformia</taxon>
        <taxon>Coccinelloidea</taxon>
        <taxon>Coccinellidae</taxon>
        <taxon>Epilachninae</taxon>
        <taxon>Epilachnini</taxon>
        <taxon>Henosepilachna</taxon>
    </lineage>
</organism>
<comment type="caution">
    <text evidence="1">The sequence shown here is derived from an EMBL/GenBank/DDBJ whole genome shotgun (WGS) entry which is preliminary data.</text>
</comment>
<dbReference type="EMBL" id="JARQZJ010000048">
    <property type="protein sequence ID" value="KAK9878429.1"/>
    <property type="molecule type" value="Genomic_DNA"/>
</dbReference>
<evidence type="ECO:0000313" key="1">
    <source>
        <dbReference type="EMBL" id="KAK9878429.1"/>
    </source>
</evidence>
<reference evidence="1 2" key="1">
    <citation type="submission" date="2023-03" db="EMBL/GenBank/DDBJ databases">
        <title>Genome insight into feeding habits of ladybird beetles.</title>
        <authorList>
            <person name="Li H.-S."/>
            <person name="Huang Y.-H."/>
            <person name="Pang H."/>
        </authorList>
    </citation>
    <scope>NUCLEOTIDE SEQUENCE [LARGE SCALE GENOMIC DNA]</scope>
    <source>
        <strain evidence="1">SYSU_2023b</strain>
        <tissue evidence="1">Whole body</tissue>
    </source>
</reference>
<dbReference type="AlphaFoldDB" id="A0AAW1UGL5"/>
<gene>
    <name evidence="1" type="ORF">WA026_022069</name>
</gene>
<dbReference type="Proteomes" id="UP001431783">
    <property type="component" value="Unassembled WGS sequence"/>
</dbReference>
<name>A0AAW1UGL5_9CUCU</name>
<proteinExistence type="predicted"/>
<protein>
    <submittedName>
        <fullName evidence="1">Uncharacterized protein</fullName>
    </submittedName>
</protein>
<sequence>MQSLPQHPLQAFIAPNTAMRSSVPSIHCNTEHHRAGRQTTLCPSTLDAREPVIPSVRCKITVAREQRTYSQPVSNALPSNQMRRSGFGAQLVDLPDFPVTLHSLNLTLVINWSQLLYSTSPTDLTGYRPISRTYSTRPHFHLRFPTTHARVAYAMRFRLYYKRFVIIQNSRHRRGTECEDLNKTIIEVKDITEDSFFADIITDNKNMRKRLCSSSPEKGVEK</sequence>
<evidence type="ECO:0000313" key="2">
    <source>
        <dbReference type="Proteomes" id="UP001431783"/>
    </source>
</evidence>